<keyword evidence="8" id="KW-0129">CBS domain</keyword>
<protein>
    <recommendedName>
        <fullName evidence="9">Magnesium transporter MgtE</fullName>
    </recommendedName>
</protein>
<dbReference type="InterPro" id="IPR006669">
    <property type="entry name" value="MgtE_transporter"/>
</dbReference>
<dbReference type="GeneID" id="34221579"/>
<keyword evidence="7 9" id="KW-0472">Membrane</keyword>
<name>A0A075LJK1_9BACI</name>
<evidence type="ECO:0000256" key="1">
    <source>
        <dbReference type="ARBA" id="ARBA00004141"/>
    </source>
</evidence>
<feature type="transmembrane region" description="Helical" evidence="9">
    <location>
        <begin position="317"/>
        <end position="341"/>
    </location>
</feature>
<dbReference type="InterPro" id="IPR046342">
    <property type="entry name" value="CBS_dom_sf"/>
</dbReference>
<dbReference type="RefSeq" id="WP_038559414.1">
    <property type="nucleotide sequence ID" value="NZ_CP008876.1"/>
</dbReference>
<keyword evidence="9" id="KW-1003">Cell membrane</keyword>
<dbReference type="InterPro" id="IPR038076">
    <property type="entry name" value="MgtE_N_sf"/>
</dbReference>
<dbReference type="InterPro" id="IPR006667">
    <property type="entry name" value="SLC41_membr_dom"/>
</dbReference>
<feature type="transmembrane region" description="Helical" evidence="9">
    <location>
        <begin position="362"/>
        <end position="383"/>
    </location>
</feature>
<evidence type="ECO:0000313" key="11">
    <source>
        <dbReference type="EMBL" id="AIF66092.1"/>
    </source>
</evidence>
<gene>
    <name evidence="11" type="ORF">GZ22_05225</name>
</gene>
<dbReference type="KEGG" id="tap:GZ22_05225"/>
<sequence length="455" mass="50590">MDHLENQEILLYQNKIREALVNQQIDQFRAEYLELHPYDQAAVFEEQPEEIRKQIYSYLSPDETAEIMENVNWENADLYFTEMYSRYAAQVLAEMSADDAVDILKEMDKNKVASFIAIMEKDSADEIKHLLHYEDKTAGSIMTTEFVSVSATDTVREAMLHLRAEAPDAETIYYTYVVDQDKKLVGVISLRNLIIAEKDWLISEVMSDRIVSVDVGGDQEHVAQMMRDYDFLALPVVDFQNHILGIITVDDILDVMEEEADEDYSRLAGVSDTERGEDSAFVSARKRLPWLVVLLFLGMITASMISRFENTLSQVAILASFIPLIGGMGGNTGTQALAVAVRGMATGDVAKRGKTRMVMREGLTGIITGLSCGIVITLVVTIWQKDFFLGLLVGLSIFATLIIATLAGAIIPLLMHKLNIDPAIASGPFITTINDIISILIYFGLATAFMGLLTG</sequence>
<keyword evidence="4 9" id="KW-0812">Transmembrane</keyword>
<accession>A0A075LJK1</accession>
<organism evidence="11 12">
    <name type="scientific">Terribacillus saccharophilus</name>
    <dbReference type="NCBI Taxonomy" id="361277"/>
    <lineage>
        <taxon>Bacteria</taxon>
        <taxon>Bacillati</taxon>
        <taxon>Bacillota</taxon>
        <taxon>Bacilli</taxon>
        <taxon>Bacillales</taxon>
        <taxon>Bacillaceae</taxon>
        <taxon>Terribacillus</taxon>
    </lineage>
</organism>
<comment type="function">
    <text evidence="9">Acts as a magnesium transporter.</text>
</comment>
<dbReference type="SMART" id="SM00924">
    <property type="entry name" value="MgtE_N"/>
    <property type="match status" value="1"/>
</dbReference>
<dbReference type="SUPFAM" id="SSF161093">
    <property type="entry name" value="MgtE membrane domain-like"/>
    <property type="match status" value="1"/>
</dbReference>
<dbReference type="GO" id="GO:0046872">
    <property type="term" value="F:metal ion binding"/>
    <property type="evidence" value="ECO:0007669"/>
    <property type="project" value="UniProtKB-KW"/>
</dbReference>
<comment type="subunit">
    <text evidence="9">Homodimer.</text>
</comment>
<dbReference type="SUPFAM" id="SSF158791">
    <property type="entry name" value="MgtE N-terminal domain-like"/>
    <property type="match status" value="1"/>
</dbReference>
<keyword evidence="5 9" id="KW-0460">Magnesium</keyword>
<feature type="domain" description="CBS" evidence="10">
    <location>
        <begin position="142"/>
        <end position="204"/>
    </location>
</feature>
<feature type="domain" description="CBS" evidence="10">
    <location>
        <begin position="206"/>
        <end position="262"/>
    </location>
</feature>
<dbReference type="HOGENOM" id="CLU_037408_1_1_9"/>
<dbReference type="SMART" id="SM00116">
    <property type="entry name" value="CBS"/>
    <property type="match status" value="2"/>
</dbReference>
<evidence type="ECO:0000256" key="7">
    <source>
        <dbReference type="ARBA" id="ARBA00023136"/>
    </source>
</evidence>
<dbReference type="CDD" id="cd04606">
    <property type="entry name" value="CBS_pair_Mg_transporter"/>
    <property type="match status" value="1"/>
</dbReference>
<proteinExistence type="inferred from homology"/>
<dbReference type="PROSITE" id="PS51371">
    <property type="entry name" value="CBS"/>
    <property type="match status" value="2"/>
</dbReference>
<dbReference type="InterPro" id="IPR000644">
    <property type="entry name" value="CBS_dom"/>
</dbReference>
<comment type="caution">
    <text evidence="9">Lacks conserved residue(s) required for the propagation of feature annotation.</text>
</comment>
<dbReference type="Gene3D" id="1.25.60.10">
    <property type="entry name" value="MgtE N-terminal domain-like"/>
    <property type="match status" value="1"/>
</dbReference>
<evidence type="ECO:0000256" key="2">
    <source>
        <dbReference type="ARBA" id="ARBA00009749"/>
    </source>
</evidence>
<dbReference type="Pfam" id="PF01769">
    <property type="entry name" value="MgtE"/>
    <property type="match status" value="1"/>
</dbReference>
<comment type="similarity">
    <text evidence="2 9">Belongs to the SLC41A transporter family.</text>
</comment>
<dbReference type="NCBIfam" id="TIGR00400">
    <property type="entry name" value="mgtE"/>
    <property type="match status" value="1"/>
</dbReference>
<dbReference type="Pfam" id="PF03448">
    <property type="entry name" value="MgtE_N"/>
    <property type="match status" value="1"/>
</dbReference>
<keyword evidence="9" id="KW-0479">Metal-binding</keyword>
<evidence type="ECO:0000256" key="5">
    <source>
        <dbReference type="ARBA" id="ARBA00022842"/>
    </source>
</evidence>
<evidence type="ECO:0000313" key="12">
    <source>
        <dbReference type="Proteomes" id="UP000027980"/>
    </source>
</evidence>
<dbReference type="Proteomes" id="UP000027980">
    <property type="component" value="Chromosome"/>
</dbReference>
<evidence type="ECO:0000256" key="9">
    <source>
        <dbReference type="RuleBase" id="RU362011"/>
    </source>
</evidence>
<dbReference type="PANTHER" id="PTHR43773:SF1">
    <property type="entry name" value="MAGNESIUM TRANSPORTER MGTE"/>
    <property type="match status" value="1"/>
</dbReference>
<dbReference type="Gene3D" id="1.10.357.20">
    <property type="entry name" value="SLC41 divalent cation transporters, integral membrane domain"/>
    <property type="match status" value="1"/>
</dbReference>
<evidence type="ECO:0000259" key="10">
    <source>
        <dbReference type="PROSITE" id="PS51371"/>
    </source>
</evidence>
<dbReference type="GO" id="GO:0015095">
    <property type="term" value="F:magnesium ion transmembrane transporter activity"/>
    <property type="evidence" value="ECO:0007669"/>
    <property type="project" value="UniProtKB-UniRule"/>
</dbReference>
<evidence type="ECO:0000256" key="3">
    <source>
        <dbReference type="ARBA" id="ARBA00022448"/>
    </source>
</evidence>
<dbReference type="GO" id="GO:0005886">
    <property type="term" value="C:plasma membrane"/>
    <property type="evidence" value="ECO:0007669"/>
    <property type="project" value="UniProtKB-SubCell"/>
</dbReference>
<dbReference type="EMBL" id="CP008876">
    <property type="protein sequence ID" value="AIF66092.1"/>
    <property type="molecule type" value="Genomic_DNA"/>
</dbReference>
<dbReference type="InterPro" id="IPR006668">
    <property type="entry name" value="Mg_transptr_MgtE_intracell_dom"/>
</dbReference>
<comment type="subcellular location">
    <subcellularLocation>
        <location evidence="9">Cell membrane</location>
        <topology evidence="9">Multi-pass membrane protein</topology>
    </subcellularLocation>
    <subcellularLocation>
        <location evidence="1">Membrane</location>
        <topology evidence="1">Multi-pass membrane protein</topology>
    </subcellularLocation>
</comment>
<dbReference type="OrthoDB" id="9790355at2"/>
<dbReference type="Gene3D" id="3.10.580.10">
    <property type="entry name" value="CBS-domain"/>
    <property type="match status" value="1"/>
</dbReference>
<dbReference type="SUPFAM" id="SSF54631">
    <property type="entry name" value="CBS-domain pair"/>
    <property type="match status" value="1"/>
</dbReference>
<reference evidence="11 12" key="1">
    <citation type="submission" date="2014-07" db="EMBL/GenBank/DDBJ databases">
        <title>Complete genome sequence of a moderately halophilic bacterium Terribacillus aidingensis MP602, isolated from Cryptomeria fortunei in Tianmu mountain in China.</title>
        <authorList>
            <person name="Wang Y."/>
            <person name="Lu P."/>
            <person name="Zhang L."/>
        </authorList>
    </citation>
    <scope>NUCLEOTIDE SEQUENCE [LARGE SCALE GENOMIC DNA]</scope>
    <source>
        <strain evidence="11 12">MP602</strain>
    </source>
</reference>
<dbReference type="InterPro" id="IPR036739">
    <property type="entry name" value="SLC41_membr_dom_sf"/>
</dbReference>
<keyword evidence="3 9" id="KW-0813">Transport</keyword>
<feature type="transmembrane region" description="Helical" evidence="9">
    <location>
        <begin position="288"/>
        <end position="305"/>
    </location>
</feature>
<evidence type="ECO:0000256" key="6">
    <source>
        <dbReference type="ARBA" id="ARBA00022989"/>
    </source>
</evidence>
<feature type="transmembrane region" description="Helical" evidence="9">
    <location>
        <begin position="389"/>
        <end position="415"/>
    </location>
</feature>
<dbReference type="Pfam" id="PF00571">
    <property type="entry name" value="CBS"/>
    <property type="match status" value="2"/>
</dbReference>
<evidence type="ECO:0000256" key="8">
    <source>
        <dbReference type="PROSITE-ProRule" id="PRU00703"/>
    </source>
</evidence>
<evidence type="ECO:0000256" key="4">
    <source>
        <dbReference type="ARBA" id="ARBA00022692"/>
    </source>
</evidence>
<dbReference type="PANTHER" id="PTHR43773">
    <property type="entry name" value="MAGNESIUM TRANSPORTER MGTE"/>
    <property type="match status" value="1"/>
</dbReference>
<keyword evidence="6 9" id="KW-1133">Transmembrane helix</keyword>
<dbReference type="AlphaFoldDB" id="A0A075LJK1"/>